<gene>
    <name evidence="2" type="ORF">FYJ79_02705</name>
</gene>
<accession>A0A844FSU7</accession>
<keyword evidence="3" id="KW-1185">Reference proteome</keyword>
<dbReference type="RefSeq" id="WP_154514432.1">
    <property type="nucleotide sequence ID" value="NZ_JAQXUV010000027.1"/>
</dbReference>
<reference evidence="2 3" key="1">
    <citation type="submission" date="2019-08" db="EMBL/GenBank/DDBJ databases">
        <title>In-depth cultivation of the pig gut microbiome towards novel bacterial diversity and tailored functional studies.</title>
        <authorList>
            <person name="Wylensek D."/>
            <person name="Hitch T.C.A."/>
            <person name="Clavel T."/>
        </authorList>
    </citation>
    <scope>NUCLEOTIDE SEQUENCE [LARGE SCALE GENOMIC DNA]</scope>
    <source>
        <strain evidence="2 3">CA-Schmier-601-WT-3</strain>
    </source>
</reference>
<dbReference type="Proteomes" id="UP000442619">
    <property type="component" value="Unassembled WGS sequence"/>
</dbReference>
<keyword evidence="1" id="KW-0732">Signal</keyword>
<dbReference type="AlphaFoldDB" id="A0A844FSU7"/>
<name>A0A844FSU7_9FIRM</name>
<evidence type="ECO:0000313" key="3">
    <source>
        <dbReference type="Proteomes" id="UP000442619"/>
    </source>
</evidence>
<sequence>MFKRFAFSFFSFCLVAILSMSSVFASNENQYIDAKGNYYNPITKESFTWKNDSVTLDSARTAKSFTFTIRNSLTSGYFRLSRSNAKIIMTTAYFCNYLGDMRSGNSGHRYTIDLQRKATLFSSNPAHFTCPTTNVTKNLGGGFSKTDQYSIYITNNDSLSPGLYIHGEGKVVAW</sequence>
<comment type="caution">
    <text evidence="2">The sequence shown here is derived from an EMBL/GenBank/DDBJ whole genome shotgun (WGS) entry which is preliminary data.</text>
</comment>
<evidence type="ECO:0000256" key="1">
    <source>
        <dbReference type="SAM" id="SignalP"/>
    </source>
</evidence>
<evidence type="ECO:0000313" key="2">
    <source>
        <dbReference type="EMBL" id="MST88500.1"/>
    </source>
</evidence>
<dbReference type="EMBL" id="VUNM01000003">
    <property type="protein sequence ID" value="MST88500.1"/>
    <property type="molecule type" value="Genomic_DNA"/>
</dbReference>
<organism evidence="2 3">
    <name type="scientific">Sharpea porci</name>
    <dbReference type="NCBI Taxonomy" id="2652286"/>
    <lineage>
        <taxon>Bacteria</taxon>
        <taxon>Bacillati</taxon>
        <taxon>Bacillota</taxon>
        <taxon>Erysipelotrichia</taxon>
        <taxon>Erysipelotrichales</taxon>
        <taxon>Coprobacillaceae</taxon>
        <taxon>Sharpea</taxon>
    </lineage>
</organism>
<feature type="signal peptide" evidence="1">
    <location>
        <begin position="1"/>
        <end position="25"/>
    </location>
</feature>
<proteinExistence type="predicted"/>
<feature type="chain" id="PRO_5032716598" evidence="1">
    <location>
        <begin position="26"/>
        <end position="174"/>
    </location>
</feature>
<protein>
    <submittedName>
        <fullName evidence="2">Uncharacterized protein</fullName>
    </submittedName>
</protein>